<evidence type="ECO:0000313" key="3">
    <source>
        <dbReference type="Proteomes" id="UP001152799"/>
    </source>
</evidence>
<dbReference type="PANTHER" id="PTHR21301:SF10">
    <property type="entry name" value="REVERSE TRANSCRIPTASE DOMAIN-CONTAINING PROTEIN"/>
    <property type="match status" value="1"/>
</dbReference>
<dbReference type="PROSITE" id="PS50164">
    <property type="entry name" value="GIY_YIG"/>
    <property type="match status" value="1"/>
</dbReference>
<protein>
    <recommendedName>
        <fullName evidence="1">GIY-YIG domain-containing protein</fullName>
    </recommendedName>
</protein>
<proteinExistence type="predicted"/>
<dbReference type="AlphaFoldDB" id="A0A9N9QMR8"/>
<evidence type="ECO:0000313" key="2">
    <source>
        <dbReference type="EMBL" id="CAG9772102.1"/>
    </source>
</evidence>
<dbReference type="InterPro" id="IPR000305">
    <property type="entry name" value="GIY-YIG_endonuc"/>
</dbReference>
<organism evidence="2 3">
    <name type="scientific">Ceutorhynchus assimilis</name>
    <name type="common">cabbage seed weevil</name>
    <dbReference type="NCBI Taxonomy" id="467358"/>
    <lineage>
        <taxon>Eukaryota</taxon>
        <taxon>Metazoa</taxon>
        <taxon>Ecdysozoa</taxon>
        <taxon>Arthropoda</taxon>
        <taxon>Hexapoda</taxon>
        <taxon>Insecta</taxon>
        <taxon>Pterygota</taxon>
        <taxon>Neoptera</taxon>
        <taxon>Endopterygota</taxon>
        <taxon>Coleoptera</taxon>
        <taxon>Polyphaga</taxon>
        <taxon>Cucujiformia</taxon>
        <taxon>Curculionidae</taxon>
        <taxon>Ceutorhynchinae</taxon>
        <taxon>Ceutorhynchus</taxon>
    </lineage>
</organism>
<dbReference type="OrthoDB" id="10063405at2759"/>
<dbReference type="SUPFAM" id="SSF82771">
    <property type="entry name" value="GIY-YIG endonuclease"/>
    <property type="match status" value="1"/>
</dbReference>
<accession>A0A9N9QMR8</accession>
<dbReference type="EMBL" id="OU892284">
    <property type="protein sequence ID" value="CAG9772102.1"/>
    <property type="molecule type" value="Genomic_DNA"/>
</dbReference>
<evidence type="ECO:0000259" key="1">
    <source>
        <dbReference type="PROSITE" id="PS50164"/>
    </source>
</evidence>
<dbReference type="InterPro" id="IPR035901">
    <property type="entry name" value="GIY-YIG_endonuc_sf"/>
</dbReference>
<dbReference type="Gene3D" id="3.40.1440.10">
    <property type="entry name" value="GIY-YIG endonuclease"/>
    <property type="match status" value="1"/>
</dbReference>
<keyword evidence="3" id="KW-1185">Reference proteome</keyword>
<name>A0A9N9QMR8_9CUCU</name>
<sequence length="234" mass="26806">MSQKLAALGSFVNRSIDIPLSKDDREMEIKIIKQIAQDHNFDPNIVNKLIQKKLLRNLANNSYLPTTNTSVGGNTERFFSLMFNGDISYKIQKICSRHNIKIAFKSKNTLSNFFINNKDKIDPLLNPGVYQLACGCGKIYIGRTKRNFKTRFSEHCRCVGLNNTESLFAKHILETGHQTDFKNNHKILHVESNNAILNNLEALEIIRSTKDDPDRIINSQTSFLDNRILSLFFQ</sequence>
<gene>
    <name evidence="2" type="ORF">CEUTPL_LOCUS12524</name>
</gene>
<reference evidence="2" key="1">
    <citation type="submission" date="2022-01" db="EMBL/GenBank/DDBJ databases">
        <authorList>
            <person name="King R."/>
        </authorList>
    </citation>
    <scope>NUCLEOTIDE SEQUENCE</scope>
</reference>
<dbReference type="Proteomes" id="UP001152799">
    <property type="component" value="Chromosome 8"/>
</dbReference>
<feature type="domain" description="GIY-YIG" evidence="1">
    <location>
        <begin position="125"/>
        <end position="217"/>
    </location>
</feature>
<dbReference type="PANTHER" id="PTHR21301">
    <property type="entry name" value="REVERSE TRANSCRIPTASE"/>
    <property type="match status" value="1"/>
</dbReference>